<gene>
    <name evidence="1" type="ORF">IQ35_01578</name>
</gene>
<dbReference type="Proteomes" id="UP000316624">
    <property type="component" value="Unassembled WGS sequence"/>
</dbReference>
<dbReference type="AlphaFoldDB" id="A0A562KIV5"/>
<keyword evidence="2" id="KW-1185">Reference proteome</keyword>
<evidence type="ECO:0000313" key="1">
    <source>
        <dbReference type="EMBL" id="TWH95322.1"/>
    </source>
</evidence>
<evidence type="ECO:0000313" key="2">
    <source>
        <dbReference type="Proteomes" id="UP000316624"/>
    </source>
</evidence>
<protein>
    <submittedName>
        <fullName evidence="1">Uncharacterized protein</fullName>
    </submittedName>
</protein>
<comment type="caution">
    <text evidence="1">The sequence shown here is derived from an EMBL/GenBank/DDBJ whole genome shotgun (WGS) entry which is preliminary data.</text>
</comment>
<proteinExistence type="predicted"/>
<dbReference type="EMBL" id="VLKK01000004">
    <property type="protein sequence ID" value="TWH95322.1"/>
    <property type="molecule type" value="Genomic_DNA"/>
</dbReference>
<organism evidence="1 2">
    <name type="scientific">Sphingobium wenxiniae (strain DSM 21828 / CGMCC 1.7748 / JZ-1)</name>
    <dbReference type="NCBI Taxonomy" id="595605"/>
    <lineage>
        <taxon>Bacteria</taxon>
        <taxon>Pseudomonadati</taxon>
        <taxon>Pseudomonadota</taxon>
        <taxon>Alphaproteobacteria</taxon>
        <taxon>Sphingomonadales</taxon>
        <taxon>Sphingomonadaceae</taxon>
        <taxon>Sphingobium</taxon>
    </lineage>
</organism>
<reference evidence="1 2" key="1">
    <citation type="journal article" date="2015" name="Stand. Genomic Sci.">
        <title>Genomic Encyclopedia of Bacterial and Archaeal Type Strains, Phase III: the genomes of soil and plant-associated and newly described type strains.</title>
        <authorList>
            <person name="Whitman W.B."/>
            <person name="Woyke T."/>
            <person name="Klenk H.P."/>
            <person name="Zhou Y."/>
            <person name="Lilburn T.G."/>
            <person name="Beck B.J."/>
            <person name="De Vos P."/>
            <person name="Vandamme P."/>
            <person name="Eisen J.A."/>
            <person name="Garrity G."/>
            <person name="Hugenholtz P."/>
            <person name="Kyrpides N.C."/>
        </authorList>
    </citation>
    <scope>NUCLEOTIDE SEQUENCE [LARGE SCALE GENOMIC DNA]</scope>
    <source>
        <strain evidence="1 2">CGMCC 1.7748</strain>
    </source>
</reference>
<name>A0A562KIV5_SPHWJ</name>
<sequence length="128" mass="14544">MFDARSTALVRAENNLTVVPSFKRAFSDLGLKFAGSDMDFKTVDQNFEAVRVYLGDKDSLLARLREQVELLRIGRVHGAGAVRRFTAGIRDKLFAQQMAKVDETYRQDARDQLPKYEQAIESLSRNSK</sequence>
<accession>A0A562KIV5</accession>